<organism evidence="2 3">
    <name type="scientific">Dillenia turbinata</name>
    <dbReference type="NCBI Taxonomy" id="194707"/>
    <lineage>
        <taxon>Eukaryota</taxon>
        <taxon>Viridiplantae</taxon>
        <taxon>Streptophyta</taxon>
        <taxon>Embryophyta</taxon>
        <taxon>Tracheophyta</taxon>
        <taxon>Spermatophyta</taxon>
        <taxon>Magnoliopsida</taxon>
        <taxon>eudicotyledons</taxon>
        <taxon>Gunneridae</taxon>
        <taxon>Pentapetalae</taxon>
        <taxon>Dilleniales</taxon>
        <taxon>Dilleniaceae</taxon>
        <taxon>Dillenia</taxon>
    </lineage>
</organism>
<gene>
    <name evidence="2" type="ORF">RJ641_035977</name>
</gene>
<dbReference type="PANTHER" id="PTHR33356:SF17">
    <property type="entry name" value="TPX2 CENTRAL DOMAIN-CONTAINING PROTEIN"/>
    <property type="match status" value="1"/>
</dbReference>
<dbReference type="AlphaFoldDB" id="A0AAN8VDK6"/>
<reference evidence="2 3" key="1">
    <citation type="submission" date="2023-12" db="EMBL/GenBank/DDBJ databases">
        <title>A high-quality genome assembly for Dillenia turbinata (Dilleniales).</title>
        <authorList>
            <person name="Chanderbali A."/>
        </authorList>
    </citation>
    <scope>NUCLEOTIDE SEQUENCE [LARGE SCALE GENOMIC DNA]</scope>
    <source>
        <strain evidence="2">LSX21</strain>
        <tissue evidence="2">Leaf</tissue>
    </source>
</reference>
<sequence length="423" mass="45899">MDDAKFWLPSHFLTDDDALTEKERSNNITKKKGFNTEIMAKLWFPTEFPRGFDSSNLSSPVESVNGSIDATESDEEDLLLSNLSQQMSLLGTPLHNPNKFPSQNFKPESHEGWVLGSSPQSTLSGLGSWAGSPTGLSQMSSPPTTPPVKDKNDDAWDLIFAAAGQVARMKVHSETLKYYSDVSNSHPHDYERSLLGVPKNPISVTSSSQQHQGKNPNTGIYLTQYQHFRESQNLKQQKQRETESTVWGGNREVKLGWSPQSHHQLIHSNGRAVLGFDATGRCVGGCGGGGSGAAGGGGNNVRPLGLPQSAWPPLQVHHNQNPHNHNQQQLQNLSNGSGMRAAFLGGSGVRRESTGTGVFLPRRYGTTSTPEPRRKPGGSTVLLPDTVVEALSNMNNTRASPFFNGGGYPTTTTEHVVSVIFFV</sequence>
<name>A0AAN8VDK6_9MAGN</name>
<evidence type="ECO:0000313" key="3">
    <source>
        <dbReference type="Proteomes" id="UP001370490"/>
    </source>
</evidence>
<accession>A0AAN8VDK6</accession>
<comment type="caution">
    <text evidence="2">The sequence shown here is derived from an EMBL/GenBank/DDBJ whole genome shotgun (WGS) entry which is preliminary data.</text>
</comment>
<proteinExistence type="predicted"/>
<keyword evidence="3" id="KW-1185">Reference proteome</keyword>
<dbReference type="PANTHER" id="PTHR33356">
    <property type="entry name" value="TIP41-LIKE PROTEIN"/>
    <property type="match status" value="1"/>
</dbReference>
<feature type="compositionally biased region" description="Low complexity" evidence="1">
    <location>
        <begin position="312"/>
        <end position="331"/>
    </location>
</feature>
<feature type="region of interest" description="Disordered" evidence="1">
    <location>
        <begin position="124"/>
        <end position="148"/>
    </location>
</feature>
<protein>
    <submittedName>
        <fullName evidence="2">Uncharacterized protein</fullName>
    </submittedName>
</protein>
<evidence type="ECO:0000256" key="1">
    <source>
        <dbReference type="SAM" id="MobiDB-lite"/>
    </source>
</evidence>
<feature type="region of interest" description="Disordered" evidence="1">
    <location>
        <begin position="354"/>
        <end position="380"/>
    </location>
</feature>
<dbReference type="Proteomes" id="UP001370490">
    <property type="component" value="Unassembled WGS sequence"/>
</dbReference>
<dbReference type="EMBL" id="JBAMMX010000009">
    <property type="protein sequence ID" value="KAK6933083.1"/>
    <property type="molecule type" value="Genomic_DNA"/>
</dbReference>
<feature type="region of interest" description="Disordered" evidence="1">
    <location>
        <begin position="309"/>
        <end position="331"/>
    </location>
</feature>
<evidence type="ECO:0000313" key="2">
    <source>
        <dbReference type="EMBL" id="KAK6933083.1"/>
    </source>
</evidence>